<feature type="compositionally biased region" description="Low complexity" evidence="1">
    <location>
        <begin position="149"/>
        <end position="161"/>
    </location>
</feature>
<reference evidence="2 3" key="1">
    <citation type="journal article" date="2019" name="Nat. Ecol. Evol.">
        <title>Megaphylogeny resolves global patterns of mushroom evolution.</title>
        <authorList>
            <person name="Varga T."/>
            <person name="Krizsan K."/>
            <person name="Foldi C."/>
            <person name="Dima B."/>
            <person name="Sanchez-Garcia M."/>
            <person name="Sanchez-Ramirez S."/>
            <person name="Szollosi G.J."/>
            <person name="Szarkandi J.G."/>
            <person name="Papp V."/>
            <person name="Albert L."/>
            <person name="Andreopoulos W."/>
            <person name="Angelini C."/>
            <person name="Antonin V."/>
            <person name="Barry K.W."/>
            <person name="Bougher N.L."/>
            <person name="Buchanan P."/>
            <person name="Buyck B."/>
            <person name="Bense V."/>
            <person name="Catcheside P."/>
            <person name="Chovatia M."/>
            <person name="Cooper J."/>
            <person name="Damon W."/>
            <person name="Desjardin D."/>
            <person name="Finy P."/>
            <person name="Geml J."/>
            <person name="Haridas S."/>
            <person name="Hughes K."/>
            <person name="Justo A."/>
            <person name="Karasinski D."/>
            <person name="Kautmanova I."/>
            <person name="Kiss B."/>
            <person name="Kocsube S."/>
            <person name="Kotiranta H."/>
            <person name="LaButti K.M."/>
            <person name="Lechner B.E."/>
            <person name="Liimatainen K."/>
            <person name="Lipzen A."/>
            <person name="Lukacs Z."/>
            <person name="Mihaltcheva S."/>
            <person name="Morgado L.N."/>
            <person name="Niskanen T."/>
            <person name="Noordeloos M.E."/>
            <person name="Ohm R.A."/>
            <person name="Ortiz-Santana B."/>
            <person name="Ovrebo C."/>
            <person name="Racz N."/>
            <person name="Riley R."/>
            <person name="Savchenko A."/>
            <person name="Shiryaev A."/>
            <person name="Soop K."/>
            <person name="Spirin V."/>
            <person name="Szebenyi C."/>
            <person name="Tomsovsky M."/>
            <person name="Tulloss R.E."/>
            <person name="Uehling J."/>
            <person name="Grigoriev I.V."/>
            <person name="Vagvolgyi C."/>
            <person name="Papp T."/>
            <person name="Martin F.M."/>
            <person name="Miettinen O."/>
            <person name="Hibbett D.S."/>
            <person name="Nagy L.G."/>
        </authorList>
    </citation>
    <scope>NUCLEOTIDE SEQUENCE [LARGE SCALE GENOMIC DNA]</scope>
    <source>
        <strain evidence="2 3">CBS 962.96</strain>
    </source>
</reference>
<keyword evidence="3" id="KW-1185">Reference proteome</keyword>
<evidence type="ECO:0000313" key="2">
    <source>
        <dbReference type="EMBL" id="THV01768.1"/>
    </source>
</evidence>
<feature type="region of interest" description="Disordered" evidence="1">
    <location>
        <begin position="125"/>
        <end position="186"/>
    </location>
</feature>
<dbReference type="EMBL" id="ML179085">
    <property type="protein sequence ID" value="THV01768.1"/>
    <property type="molecule type" value="Genomic_DNA"/>
</dbReference>
<organism evidence="2 3">
    <name type="scientific">Dendrothele bispora (strain CBS 962.96)</name>
    <dbReference type="NCBI Taxonomy" id="1314807"/>
    <lineage>
        <taxon>Eukaryota</taxon>
        <taxon>Fungi</taxon>
        <taxon>Dikarya</taxon>
        <taxon>Basidiomycota</taxon>
        <taxon>Agaricomycotina</taxon>
        <taxon>Agaricomycetes</taxon>
        <taxon>Agaricomycetidae</taxon>
        <taxon>Agaricales</taxon>
        <taxon>Agaricales incertae sedis</taxon>
        <taxon>Dendrothele</taxon>
    </lineage>
</organism>
<proteinExistence type="predicted"/>
<gene>
    <name evidence="2" type="ORF">K435DRAFT_853467</name>
</gene>
<evidence type="ECO:0000256" key="1">
    <source>
        <dbReference type="SAM" id="MobiDB-lite"/>
    </source>
</evidence>
<dbReference type="Proteomes" id="UP000297245">
    <property type="component" value="Unassembled WGS sequence"/>
</dbReference>
<sequence length="186" mass="21090">MNEEVASFLAETICHTANINTHYGNLPEEIASLDCKAAGHLVYCALCVTRYGEKYTFTAPESANQLEWLPTIIPPKESRSRKSATRNGREELNSILTAHSWRYREAKSDFLWRLLSSFQDTVQKRRQEQAEERNPDKRPKKAKSCNTFTSNDTPDSPRSSPTQPPSPTPLPVVKVTNLPERPMCKP</sequence>
<feature type="compositionally biased region" description="Basic and acidic residues" evidence="1">
    <location>
        <begin position="125"/>
        <end position="137"/>
    </location>
</feature>
<evidence type="ECO:0000313" key="3">
    <source>
        <dbReference type="Proteomes" id="UP000297245"/>
    </source>
</evidence>
<accession>A0A4S8MGH0</accession>
<dbReference type="AlphaFoldDB" id="A0A4S8MGH0"/>
<name>A0A4S8MGH0_DENBC</name>
<protein>
    <submittedName>
        <fullName evidence="2">Uncharacterized protein</fullName>
    </submittedName>
</protein>